<feature type="binding site" evidence="6">
    <location>
        <position position="75"/>
    </location>
    <ligand>
        <name>FMN</name>
        <dbReference type="ChEBI" id="CHEBI:58210"/>
    </ligand>
</feature>
<evidence type="ECO:0000256" key="4">
    <source>
        <dbReference type="ARBA" id="ARBA00023002"/>
    </source>
</evidence>
<dbReference type="Pfam" id="PF01243">
    <property type="entry name" value="PNPOx_N"/>
    <property type="match status" value="1"/>
</dbReference>
<dbReference type="PANTHER" id="PTHR10851">
    <property type="entry name" value="PYRIDOXINE-5-PHOSPHATE OXIDASE"/>
    <property type="match status" value="1"/>
</dbReference>
<dbReference type="Gene3D" id="2.30.110.10">
    <property type="entry name" value="Electron Transport, Fmn-binding Protein, Chain A"/>
    <property type="match status" value="1"/>
</dbReference>
<keyword evidence="4 9" id="KW-0560">Oxidoreductase</keyword>
<dbReference type="SUPFAM" id="SSF50475">
    <property type="entry name" value="FMN-binding split barrel"/>
    <property type="match status" value="1"/>
</dbReference>
<evidence type="ECO:0000313" key="9">
    <source>
        <dbReference type="EMBL" id="MBJ7604271.1"/>
    </source>
</evidence>
<dbReference type="PANTHER" id="PTHR10851:SF0">
    <property type="entry name" value="PYRIDOXINE-5'-PHOSPHATE OXIDASE"/>
    <property type="match status" value="1"/>
</dbReference>
<evidence type="ECO:0000256" key="6">
    <source>
        <dbReference type="PIRSR" id="PIRSR000190-2"/>
    </source>
</evidence>
<name>A0A934K9H9_9BACT</name>
<feature type="binding site" evidence="6">
    <location>
        <position position="186"/>
    </location>
    <ligand>
        <name>FMN</name>
        <dbReference type="ChEBI" id="CHEBI:58210"/>
    </ligand>
</feature>
<evidence type="ECO:0000256" key="3">
    <source>
        <dbReference type="ARBA" id="ARBA00022643"/>
    </source>
</evidence>
<feature type="domain" description="Pyridoxamine 5'-phosphate oxidase N-terminal" evidence="7">
    <location>
        <begin position="35"/>
        <end position="151"/>
    </location>
</feature>
<dbReference type="AlphaFoldDB" id="A0A934K9H9"/>
<dbReference type="InterPro" id="IPR000659">
    <property type="entry name" value="Pyridox_Oxase"/>
</dbReference>
<protein>
    <recommendedName>
        <fullName evidence="5">Pyridoxamine 5'-phosphate oxidase</fullName>
        <ecNumber evidence="5">1.4.3.5</ecNumber>
    </recommendedName>
</protein>
<sequence>MAESDSPLNELDLGRDPLPAFNRWYAEAEAAGELQPNAMALATAGESGAPAVRFVLLHAADSRGFSFFSNYESAKAADLAVNAQAALALWWPRLHRQVRITGSVERTSRAESEEYWIGRPYGSRISATISRQSQVIGGRVELEEAVQRLEALQPDAPPLPDRWGGYWLRPASIEFWQGRRNRLHDRLLYRRRESGWRIERLAP</sequence>
<dbReference type="GO" id="GO:0010181">
    <property type="term" value="F:FMN binding"/>
    <property type="evidence" value="ECO:0007669"/>
    <property type="project" value="UniProtKB-UniRule"/>
</dbReference>
<dbReference type="InterPro" id="IPR012349">
    <property type="entry name" value="Split_barrel_FMN-bd"/>
</dbReference>
<dbReference type="EMBL" id="JAEKNQ010000056">
    <property type="protein sequence ID" value="MBJ7604271.1"/>
    <property type="molecule type" value="Genomic_DNA"/>
</dbReference>
<accession>A0A934K9H9</accession>
<proteinExistence type="inferred from homology"/>
<dbReference type="RefSeq" id="WP_338181644.1">
    <property type="nucleotide sequence ID" value="NZ_JAEKNQ010000056.1"/>
</dbReference>
<gene>
    <name evidence="9" type="primary">pdxH</name>
    <name evidence="9" type="ORF">JF888_13950</name>
</gene>
<dbReference type="GO" id="GO:0008615">
    <property type="term" value="P:pyridoxine biosynthetic process"/>
    <property type="evidence" value="ECO:0007669"/>
    <property type="project" value="UniProtKB-UniRule"/>
</dbReference>
<organism evidence="9 10">
    <name type="scientific">Candidatus Dormiibacter inghamiae</name>
    <dbReference type="NCBI Taxonomy" id="3127013"/>
    <lineage>
        <taxon>Bacteria</taxon>
        <taxon>Bacillati</taxon>
        <taxon>Candidatus Dormiibacterota</taxon>
        <taxon>Candidatus Dormibacteria</taxon>
        <taxon>Candidatus Dormibacterales</taxon>
        <taxon>Candidatus Dormibacteraceae</taxon>
        <taxon>Candidatus Dormiibacter</taxon>
    </lineage>
</organism>
<dbReference type="PROSITE" id="PS01064">
    <property type="entry name" value="PYRIDOX_OXIDASE"/>
    <property type="match status" value="1"/>
</dbReference>
<evidence type="ECO:0000256" key="5">
    <source>
        <dbReference type="NCBIfam" id="TIGR00558"/>
    </source>
</evidence>
<feature type="binding site" evidence="6">
    <location>
        <begin position="132"/>
        <end position="133"/>
    </location>
    <ligand>
        <name>FMN</name>
        <dbReference type="ChEBI" id="CHEBI:58210"/>
    </ligand>
</feature>
<dbReference type="EC" id="1.4.3.5" evidence="5"/>
<evidence type="ECO:0000259" key="7">
    <source>
        <dbReference type="Pfam" id="PF01243"/>
    </source>
</evidence>
<dbReference type="InterPro" id="IPR019576">
    <property type="entry name" value="Pyridoxamine_oxidase_dimer_C"/>
</dbReference>
<dbReference type="InterPro" id="IPR011576">
    <property type="entry name" value="Pyridox_Oxase_N"/>
</dbReference>
<dbReference type="NCBIfam" id="TIGR00558">
    <property type="entry name" value="pdxH"/>
    <property type="match status" value="1"/>
</dbReference>
<dbReference type="Pfam" id="PF10590">
    <property type="entry name" value="PNP_phzG_C"/>
    <property type="match status" value="1"/>
</dbReference>
<evidence type="ECO:0000259" key="8">
    <source>
        <dbReference type="Pfam" id="PF10590"/>
    </source>
</evidence>
<dbReference type="Proteomes" id="UP000620075">
    <property type="component" value="Unassembled WGS sequence"/>
</dbReference>
<feature type="domain" description="Pyridoxine 5'-phosphate oxidase dimerisation C-terminal" evidence="8">
    <location>
        <begin position="163"/>
        <end position="203"/>
    </location>
</feature>
<comment type="caution">
    <text evidence="9">The sequence shown here is derived from an EMBL/GenBank/DDBJ whole genome shotgun (WGS) entry which is preliminary data.</text>
</comment>
<evidence type="ECO:0000313" key="10">
    <source>
        <dbReference type="Proteomes" id="UP000620075"/>
    </source>
</evidence>
<feature type="binding site" evidence="6">
    <location>
        <position position="97"/>
    </location>
    <ligand>
        <name>FMN</name>
        <dbReference type="ChEBI" id="CHEBI:58210"/>
    </ligand>
</feature>
<dbReference type="NCBIfam" id="NF004231">
    <property type="entry name" value="PRK05679.1"/>
    <property type="match status" value="1"/>
</dbReference>
<dbReference type="HAMAP" id="MF_01629">
    <property type="entry name" value="PdxH"/>
    <property type="match status" value="1"/>
</dbReference>
<evidence type="ECO:0000256" key="1">
    <source>
        <dbReference type="ARBA" id="ARBA00007301"/>
    </source>
</evidence>
<dbReference type="InterPro" id="IPR019740">
    <property type="entry name" value="Pyridox_Oxase_CS"/>
</dbReference>
<keyword evidence="2" id="KW-0285">Flavoprotein</keyword>
<comment type="similarity">
    <text evidence="1">Belongs to the pyridoxamine 5'-phosphate oxidase family.</text>
</comment>
<comment type="cofactor">
    <cofactor evidence="6">
        <name>FMN</name>
        <dbReference type="ChEBI" id="CHEBI:58210"/>
    </cofactor>
    <text evidence="6">Binds 1 FMN per subunit.</text>
</comment>
<dbReference type="PIRSF" id="PIRSF000190">
    <property type="entry name" value="Pyd_amn-ph_oxd"/>
    <property type="match status" value="1"/>
</dbReference>
<dbReference type="GO" id="GO:0004733">
    <property type="term" value="F:pyridoxamine phosphate oxidase activity"/>
    <property type="evidence" value="ECO:0007669"/>
    <property type="project" value="UniProtKB-UniRule"/>
</dbReference>
<reference evidence="9 10" key="1">
    <citation type="submission" date="2020-10" db="EMBL/GenBank/DDBJ databases">
        <title>Ca. Dormibacterota MAGs.</title>
        <authorList>
            <person name="Montgomery K."/>
        </authorList>
    </citation>
    <scope>NUCLEOTIDE SEQUENCE [LARGE SCALE GENOMIC DNA]</scope>
    <source>
        <strain evidence="9">SC8811_S16_3</strain>
    </source>
</reference>
<feature type="binding site" evidence="6">
    <location>
        <position position="176"/>
    </location>
    <ligand>
        <name>FMN</name>
        <dbReference type="ChEBI" id="CHEBI:58210"/>
    </ligand>
</feature>
<evidence type="ECO:0000256" key="2">
    <source>
        <dbReference type="ARBA" id="ARBA00022630"/>
    </source>
</evidence>
<keyword evidence="3 6" id="KW-0288">FMN</keyword>